<evidence type="ECO:0000256" key="12">
    <source>
        <dbReference type="ARBA" id="ARBA00023295"/>
    </source>
</evidence>
<evidence type="ECO:0000256" key="10">
    <source>
        <dbReference type="ARBA" id="ARBA00023239"/>
    </source>
</evidence>
<dbReference type="EC" id="4.2.99.18" evidence="2"/>
<protein>
    <recommendedName>
        <fullName evidence="2">DNA-(apurinic or apyrimidinic site) lyase</fullName>
        <ecNumber evidence="2">4.2.99.18</ecNumber>
    </recommendedName>
</protein>
<evidence type="ECO:0000256" key="5">
    <source>
        <dbReference type="ARBA" id="ARBA00022771"/>
    </source>
</evidence>
<dbReference type="PROSITE" id="PS51066">
    <property type="entry name" value="ZF_FPG_2"/>
    <property type="match status" value="1"/>
</dbReference>
<dbReference type="Gene3D" id="1.10.8.50">
    <property type="match status" value="1"/>
</dbReference>
<dbReference type="SUPFAM" id="SSF81624">
    <property type="entry name" value="N-terminal domain of MutM-like DNA repair proteins"/>
    <property type="match status" value="1"/>
</dbReference>
<keyword evidence="16" id="KW-0255">Endonuclease</keyword>
<feature type="domain" description="FPG-type" evidence="14">
    <location>
        <begin position="238"/>
        <end position="272"/>
    </location>
</feature>
<dbReference type="InterPro" id="IPR015886">
    <property type="entry name" value="H2TH_FPG"/>
</dbReference>
<dbReference type="InterPro" id="IPR035937">
    <property type="entry name" value="FPG_N"/>
</dbReference>
<proteinExistence type="inferred from homology"/>
<evidence type="ECO:0000259" key="15">
    <source>
        <dbReference type="PROSITE" id="PS51068"/>
    </source>
</evidence>
<keyword evidence="10" id="KW-0456">Lyase</keyword>
<dbReference type="NCBIfam" id="NF007763">
    <property type="entry name" value="PRK10445.1"/>
    <property type="match status" value="1"/>
</dbReference>
<dbReference type="PANTHER" id="PTHR42697">
    <property type="entry name" value="ENDONUCLEASE 8"/>
    <property type="match status" value="1"/>
</dbReference>
<dbReference type="GO" id="GO:0140078">
    <property type="term" value="F:class I DNA-(apurinic or apyrimidinic site) endonuclease activity"/>
    <property type="evidence" value="ECO:0007669"/>
    <property type="project" value="UniProtKB-EC"/>
</dbReference>
<dbReference type="SUPFAM" id="SSF46946">
    <property type="entry name" value="S13-like H2TH domain"/>
    <property type="match status" value="1"/>
</dbReference>
<dbReference type="Pfam" id="PF01149">
    <property type="entry name" value="Fapy_DNA_glyco"/>
    <property type="match status" value="1"/>
</dbReference>
<dbReference type="GO" id="GO:0008270">
    <property type="term" value="F:zinc ion binding"/>
    <property type="evidence" value="ECO:0007669"/>
    <property type="project" value="UniProtKB-KW"/>
</dbReference>
<dbReference type="InterPro" id="IPR044091">
    <property type="entry name" value="EcNei-like_N"/>
</dbReference>
<keyword evidence="3" id="KW-0479">Metal-binding</keyword>
<keyword evidence="5 13" id="KW-0863">Zinc-finger</keyword>
<keyword evidence="9" id="KW-0234">DNA repair</keyword>
<feature type="domain" description="Formamidopyrimidine-DNA glycosylase catalytic" evidence="15">
    <location>
        <begin position="2"/>
        <end position="93"/>
    </location>
</feature>
<dbReference type="AlphaFoldDB" id="A0A0R2SEC7"/>
<comment type="caution">
    <text evidence="16">The sequence shown here is derived from an EMBL/GenBank/DDBJ whole genome shotgun (WGS) entry which is preliminary data.</text>
</comment>
<dbReference type="InterPro" id="IPR012319">
    <property type="entry name" value="FPG_cat"/>
</dbReference>
<evidence type="ECO:0000313" key="16">
    <source>
        <dbReference type="EMBL" id="KRO71117.1"/>
    </source>
</evidence>
<dbReference type="InterPro" id="IPR000214">
    <property type="entry name" value="Znf_DNA_glyclase/AP_lyase"/>
</dbReference>
<evidence type="ECO:0000313" key="17">
    <source>
        <dbReference type="Proteomes" id="UP000051934"/>
    </source>
</evidence>
<evidence type="ECO:0000256" key="3">
    <source>
        <dbReference type="ARBA" id="ARBA00022723"/>
    </source>
</evidence>
<dbReference type="SMART" id="SM01232">
    <property type="entry name" value="H2TH"/>
    <property type="match status" value="1"/>
</dbReference>
<evidence type="ECO:0000256" key="2">
    <source>
        <dbReference type="ARBA" id="ARBA00012720"/>
    </source>
</evidence>
<gene>
    <name evidence="16" type="ORF">ABR69_05070</name>
</gene>
<keyword evidence="6" id="KW-0378">Hydrolase</keyword>
<evidence type="ECO:0000256" key="6">
    <source>
        <dbReference type="ARBA" id="ARBA00022801"/>
    </source>
</evidence>
<dbReference type="Pfam" id="PF06831">
    <property type="entry name" value="H2TH"/>
    <property type="match status" value="1"/>
</dbReference>
<evidence type="ECO:0000256" key="9">
    <source>
        <dbReference type="ARBA" id="ARBA00023204"/>
    </source>
</evidence>
<evidence type="ECO:0000256" key="13">
    <source>
        <dbReference type="PROSITE-ProRule" id="PRU00391"/>
    </source>
</evidence>
<dbReference type="EMBL" id="LIBB01000237">
    <property type="protein sequence ID" value="KRO71117.1"/>
    <property type="molecule type" value="Genomic_DNA"/>
</dbReference>
<keyword evidence="12" id="KW-0326">Glycosidase</keyword>
<evidence type="ECO:0000256" key="8">
    <source>
        <dbReference type="ARBA" id="ARBA00023125"/>
    </source>
</evidence>
<comment type="similarity">
    <text evidence="1">Belongs to the FPG family.</text>
</comment>
<keyword evidence="7" id="KW-0862">Zinc</keyword>
<dbReference type="GO" id="GO:0003684">
    <property type="term" value="F:damaged DNA binding"/>
    <property type="evidence" value="ECO:0007669"/>
    <property type="project" value="InterPro"/>
</dbReference>
<dbReference type="PROSITE" id="PS51068">
    <property type="entry name" value="FPG_CAT"/>
    <property type="match status" value="1"/>
</dbReference>
<dbReference type="GO" id="GO:0000703">
    <property type="term" value="F:oxidized pyrimidine nucleobase lesion DNA N-glycosylase activity"/>
    <property type="evidence" value="ECO:0007669"/>
    <property type="project" value="InterPro"/>
</dbReference>
<dbReference type="InterPro" id="IPR010979">
    <property type="entry name" value="Ribosomal_uS13-like_H2TH"/>
</dbReference>
<dbReference type="GO" id="GO:0006284">
    <property type="term" value="P:base-excision repair"/>
    <property type="evidence" value="ECO:0007669"/>
    <property type="project" value="InterPro"/>
</dbReference>
<name>A0A0R2SEC7_9GAMM</name>
<keyword evidence="16" id="KW-0540">Nuclease</keyword>
<dbReference type="Gene3D" id="3.20.190.10">
    <property type="entry name" value="MutM-like, N-terminal"/>
    <property type="match status" value="1"/>
</dbReference>
<keyword evidence="11" id="KW-0511">Multifunctional enzyme</keyword>
<keyword evidence="4" id="KW-0227">DNA damage</keyword>
<evidence type="ECO:0000256" key="11">
    <source>
        <dbReference type="ARBA" id="ARBA00023268"/>
    </source>
</evidence>
<reference evidence="16 17" key="1">
    <citation type="submission" date="2015-10" db="EMBL/GenBank/DDBJ databases">
        <title>Metagenome-Assembled Genomes uncover a global brackish microbiome.</title>
        <authorList>
            <person name="Hugerth L.W."/>
            <person name="Larsson J."/>
            <person name="Alneberg J."/>
            <person name="Lindh M.V."/>
            <person name="Legrand C."/>
            <person name="Pinhassi J."/>
            <person name="Andersson A.F."/>
        </authorList>
    </citation>
    <scope>NUCLEOTIDE SEQUENCE [LARGE SCALE GENOMIC DNA]</scope>
    <source>
        <strain evidence="16">BACL4 MAG-120507-bin80</strain>
    </source>
</reference>
<keyword evidence="8" id="KW-0238">DNA-binding</keyword>
<evidence type="ECO:0000259" key="14">
    <source>
        <dbReference type="PROSITE" id="PS51066"/>
    </source>
</evidence>
<dbReference type="CDD" id="cd08965">
    <property type="entry name" value="EcNei-like_N"/>
    <property type="match status" value="1"/>
</dbReference>
<organism evidence="16 17">
    <name type="scientific">OM182 bacterium BACL3 MAG-120507-bin80</name>
    <dbReference type="NCBI Taxonomy" id="1655577"/>
    <lineage>
        <taxon>Bacteria</taxon>
        <taxon>Pseudomonadati</taxon>
        <taxon>Pseudomonadota</taxon>
        <taxon>Gammaproteobacteria</taxon>
        <taxon>OMG group</taxon>
        <taxon>OM182 clade</taxon>
    </lineage>
</organism>
<evidence type="ECO:0000256" key="4">
    <source>
        <dbReference type="ARBA" id="ARBA00022763"/>
    </source>
</evidence>
<dbReference type="SUPFAM" id="SSF57716">
    <property type="entry name" value="Glucocorticoid receptor-like (DNA-binding domain)"/>
    <property type="match status" value="1"/>
</dbReference>
<dbReference type="PANTHER" id="PTHR42697:SF1">
    <property type="entry name" value="ENDONUCLEASE 8"/>
    <property type="match status" value="1"/>
</dbReference>
<accession>A0A0R2SEC7</accession>
<evidence type="ECO:0000256" key="7">
    <source>
        <dbReference type="ARBA" id="ARBA00022833"/>
    </source>
</evidence>
<sequence>MPEGPEIRRAADKIAKVLEGKTVNSIEFAFPHLKPFESDLRSREVTALETRGKALLTHFDNGLSIYSHNQLYGRWYIVKQGTLPKTNRSLRLALHTATHSALLYSASEIDVLDADGIAQHPFLTKIGPDILSPVLTWQEIASRLSSPKFIKRSVGILYLDQAFLAGVGNYLRSEILFDANVNPRARPCDLAKKQINDLARSTLKISQQAYATGGITNAPALVKKLKQQGLRRGQYRHTVFSRENQNCYTCGETILKEAISSRRLYWCPLCQY</sequence>
<dbReference type="SMART" id="SM00898">
    <property type="entry name" value="Fapy_DNA_glyco"/>
    <property type="match status" value="1"/>
</dbReference>
<dbReference type="Proteomes" id="UP000051934">
    <property type="component" value="Unassembled WGS sequence"/>
</dbReference>
<evidence type="ECO:0000256" key="1">
    <source>
        <dbReference type="ARBA" id="ARBA00009409"/>
    </source>
</evidence>